<feature type="non-terminal residue" evidence="2">
    <location>
        <position position="1"/>
    </location>
</feature>
<dbReference type="CDD" id="cd09112">
    <property type="entry name" value="PLDc_CLS_2"/>
    <property type="match status" value="1"/>
</dbReference>
<dbReference type="GO" id="GO:0030572">
    <property type="term" value="F:phosphatidyltransferase activity"/>
    <property type="evidence" value="ECO:0007669"/>
    <property type="project" value="UniProtKB-ARBA"/>
</dbReference>
<comment type="caution">
    <text evidence="2">The sequence shown here is derived from an EMBL/GenBank/DDBJ whole genome shotgun (WGS) entry which is preliminary data.</text>
</comment>
<dbReference type="Gene3D" id="3.30.870.10">
    <property type="entry name" value="Endonuclease Chain A"/>
    <property type="match status" value="2"/>
</dbReference>
<dbReference type="InterPro" id="IPR025202">
    <property type="entry name" value="PLD-like_dom"/>
</dbReference>
<dbReference type="Proteomes" id="UP000885753">
    <property type="component" value="Unassembled WGS sequence"/>
</dbReference>
<dbReference type="PANTHER" id="PTHR21248">
    <property type="entry name" value="CARDIOLIPIN SYNTHASE"/>
    <property type="match status" value="1"/>
</dbReference>
<reference evidence="2" key="1">
    <citation type="journal article" date="2020" name="mSystems">
        <title>Genome- and Community-Level Interaction Insights into Carbon Utilization and Element Cycling Functions of Hydrothermarchaeota in Hydrothermal Sediment.</title>
        <authorList>
            <person name="Zhou Z."/>
            <person name="Liu Y."/>
            <person name="Xu W."/>
            <person name="Pan J."/>
            <person name="Luo Z.H."/>
            <person name="Li M."/>
        </authorList>
    </citation>
    <scope>NUCLEOTIDE SEQUENCE [LARGE SCALE GENOMIC DNA]</scope>
    <source>
        <strain evidence="2">SpSt-1235</strain>
    </source>
</reference>
<organism evidence="2">
    <name type="scientific">Salinimicrobium catena</name>
    <dbReference type="NCBI Taxonomy" id="390640"/>
    <lineage>
        <taxon>Bacteria</taxon>
        <taxon>Pseudomonadati</taxon>
        <taxon>Bacteroidota</taxon>
        <taxon>Flavobacteriia</taxon>
        <taxon>Flavobacteriales</taxon>
        <taxon>Flavobacteriaceae</taxon>
        <taxon>Salinimicrobium</taxon>
    </lineage>
</organism>
<feature type="domain" description="PLD phosphodiesterase" evidence="1">
    <location>
        <begin position="168"/>
        <end position="195"/>
    </location>
</feature>
<evidence type="ECO:0000313" key="2">
    <source>
        <dbReference type="EMBL" id="HER40464.1"/>
    </source>
</evidence>
<dbReference type="GO" id="GO:0032049">
    <property type="term" value="P:cardiolipin biosynthetic process"/>
    <property type="evidence" value="ECO:0007669"/>
    <property type="project" value="UniProtKB-ARBA"/>
</dbReference>
<dbReference type="PROSITE" id="PS50035">
    <property type="entry name" value="PLD"/>
    <property type="match status" value="1"/>
</dbReference>
<name>A0A7C2M4N8_9FLAO</name>
<dbReference type="InterPro" id="IPR001736">
    <property type="entry name" value="PLipase_D/transphosphatidylase"/>
</dbReference>
<proteinExistence type="predicted"/>
<accession>A0A7C2M4N8</accession>
<dbReference type="AlphaFoldDB" id="A0A7C2M4N8"/>
<dbReference type="Pfam" id="PF13091">
    <property type="entry name" value="PLDc_2"/>
    <property type="match status" value="1"/>
</dbReference>
<dbReference type="EMBL" id="DSEE01000332">
    <property type="protein sequence ID" value="HER40464.1"/>
    <property type="molecule type" value="Genomic_DNA"/>
</dbReference>
<gene>
    <name evidence="2" type="ORF">ENO10_04505</name>
</gene>
<protein>
    <submittedName>
        <fullName evidence="2">Cardiolipin synthase</fullName>
    </submittedName>
</protein>
<dbReference type="PANTHER" id="PTHR21248:SF22">
    <property type="entry name" value="PHOSPHOLIPASE D"/>
    <property type="match status" value="1"/>
</dbReference>
<evidence type="ECO:0000259" key="1">
    <source>
        <dbReference type="PROSITE" id="PS50035"/>
    </source>
</evidence>
<sequence length="255" mass="29360">IIDGLIGYVGGVNICDLYVNWEDSELYWRDTHSRIEGHAVKSLQTQFLYNWDFLTYEKVEIKEEFFPKVKIEENVAVQIASSGPDTDFANIMEVILLAITTAEDYIYITTPYFIPNDEILTALCTTSRSGVDVKLIIPYTGDSWAAKYATNSYIEQMLESGIEVYHYCKGMVHSKTMVIDGVFSTVGTCNMDNRSFQLNFEINALFYNEKISRELEETFIEDLKDCSPTVLEEWLERSAFKKVKESFCRLWAPLL</sequence>
<dbReference type="SUPFAM" id="SSF56024">
    <property type="entry name" value="Phospholipase D/nuclease"/>
    <property type="match status" value="1"/>
</dbReference>